<evidence type="ECO:0000313" key="1">
    <source>
        <dbReference type="EMBL" id="ETW81764.1"/>
    </source>
</evidence>
<organism evidence="1 2">
    <name type="scientific">Heterobasidion irregulare (strain TC 32-1)</name>
    <dbReference type="NCBI Taxonomy" id="747525"/>
    <lineage>
        <taxon>Eukaryota</taxon>
        <taxon>Fungi</taxon>
        <taxon>Dikarya</taxon>
        <taxon>Basidiomycota</taxon>
        <taxon>Agaricomycotina</taxon>
        <taxon>Agaricomycetes</taxon>
        <taxon>Russulales</taxon>
        <taxon>Bondarzewiaceae</taxon>
        <taxon>Heterobasidion</taxon>
        <taxon>Heterobasidion annosum species complex</taxon>
    </lineage>
</organism>
<dbReference type="Proteomes" id="UP000030671">
    <property type="component" value="Unassembled WGS sequence"/>
</dbReference>
<reference evidence="1 2" key="1">
    <citation type="journal article" date="2012" name="New Phytol.">
        <title>Insight into trade-off between wood decay and parasitism from the genome of a fungal forest pathogen.</title>
        <authorList>
            <person name="Olson A."/>
            <person name="Aerts A."/>
            <person name="Asiegbu F."/>
            <person name="Belbahri L."/>
            <person name="Bouzid O."/>
            <person name="Broberg A."/>
            <person name="Canback B."/>
            <person name="Coutinho P.M."/>
            <person name="Cullen D."/>
            <person name="Dalman K."/>
            <person name="Deflorio G."/>
            <person name="van Diepen L.T."/>
            <person name="Dunand C."/>
            <person name="Duplessis S."/>
            <person name="Durling M."/>
            <person name="Gonthier P."/>
            <person name="Grimwood J."/>
            <person name="Fossdal C.G."/>
            <person name="Hansson D."/>
            <person name="Henrissat B."/>
            <person name="Hietala A."/>
            <person name="Himmelstrand K."/>
            <person name="Hoffmeister D."/>
            <person name="Hogberg N."/>
            <person name="James T.Y."/>
            <person name="Karlsson M."/>
            <person name="Kohler A."/>
            <person name="Kues U."/>
            <person name="Lee Y.H."/>
            <person name="Lin Y.C."/>
            <person name="Lind M."/>
            <person name="Lindquist E."/>
            <person name="Lombard V."/>
            <person name="Lucas S."/>
            <person name="Lunden K."/>
            <person name="Morin E."/>
            <person name="Murat C."/>
            <person name="Park J."/>
            <person name="Raffaello T."/>
            <person name="Rouze P."/>
            <person name="Salamov A."/>
            <person name="Schmutz J."/>
            <person name="Solheim H."/>
            <person name="Stahlberg J."/>
            <person name="Velez H."/>
            <person name="de Vries R.P."/>
            <person name="Wiebenga A."/>
            <person name="Woodward S."/>
            <person name="Yakovlev I."/>
            <person name="Garbelotto M."/>
            <person name="Martin F."/>
            <person name="Grigoriev I.V."/>
            <person name="Stenlid J."/>
        </authorList>
    </citation>
    <scope>NUCLEOTIDE SEQUENCE [LARGE SCALE GENOMIC DNA]</scope>
    <source>
        <strain evidence="1 2">TC 32-1</strain>
    </source>
</reference>
<accession>W4K7L8</accession>
<dbReference type="RefSeq" id="XP_009546373.1">
    <property type="nucleotide sequence ID" value="XM_009548078.1"/>
</dbReference>
<dbReference type="EMBL" id="KI925458">
    <property type="protein sequence ID" value="ETW81764.1"/>
    <property type="molecule type" value="Genomic_DNA"/>
</dbReference>
<proteinExistence type="predicted"/>
<dbReference type="eggNOG" id="ENOG502SW3J">
    <property type="taxonomic scope" value="Eukaryota"/>
</dbReference>
<keyword evidence="2" id="KW-1185">Reference proteome</keyword>
<dbReference type="OrthoDB" id="3260306at2759"/>
<sequence>MGKSAKLHKRTEHHRKLKLGLLSTFRSLREQKKTTTSLVTKTGGNAHSEQSATIMTAKKKAALKGKTGNRKPESEGHVLGGADYVDIMMGGRRRARQAATKLPQDD</sequence>
<protein>
    <submittedName>
        <fullName evidence="1">Uncharacterized protein</fullName>
    </submittedName>
</protein>
<dbReference type="GeneID" id="20676155"/>
<dbReference type="AlphaFoldDB" id="W4K7L8"/>
<dbReference type="HOGENOM" id="CLU_179512_0_0_1"/>
<name>W4K7L8_HETIT</name>
<gene>
    <name evidence="1" type="ORF">HETIRDRAFT_451474</name>
</gene>
<dbReference type="InParanoid" id="W4K7L8"/>
<dbReference type="KEGG" id="hir:HETIRDRAFT_451474"/>
<evidence type="ECO:0000313" key="2">
    <source>
        <dbReference type="Proteomes" id="UP000030671"/>
    </source>
</evidence>